<keyword evidence="2" id="KW-0472">Membrane</keyword>
<organism evidence="3 4">
    <name type="scientific">Riccia fluitans</name>
    <dbReference type="NCBI Taxonomy" id="41844"/>
    <lineage>
        <taxon>Eukaryota</taxon>
        <taxon>Viridiplantae</taxon>
        <taxon>Streptophyta</taxon>
        <taxon>Embryophyta</taxon>
        <taxon>Marchantiophyta</taxon>
        <taxon>Marchantiopsida</taxon>
        <taxon>Marchantiidae</taxon>
        <taxon>Marchantiales</taxon>
        <taxon>Ricciaceae</taxon>
        <taxon>Riccia</taxon>
    </lineage>
</organism>
<dbReference type="AlphaFoldDB" id="A0ABD1YVF2"/>
<evidence type="ECO:0000313" key="4">
    <source>
        <dbReference type="Proteomes" id="UP001605036"/>
    </source>
</evidence>
<evidence type="ECO:0000256" key="2">
    <source>
        <dbReference type="SAM" id="Phobius"/>
    </source>
</evidence>
<dbReference type="Proteomes" id="UP001605036">
    <property type="component" value="Unassembled WGS sequence"/>
</dbReference>
<keyword evidence="2" id="KW-1133">Transmembrane helix</keyword>
<dbReference type="PANTHER" id="PTHR36336">
    <property type="entry name" value="OS09G0560400 PROTEIN"/>
    <property type="match status" value="1"/>
</dbReference>
<reference evidence="3 4" key="1">
    <citation type="submission" date="2024-09" db="EMBL/GenBank/DDBJ databases">
        <title>Chromosome-scale assembly of Riccia fluitans.</title>
        <authorList>
            <person name="Paukszto L."/>
            <person name="Sawicki J."/>
            <person name="Karawczyk K."/>
            <person name="Piernik-Szablinska J."/>
            <person name="Szczecinska M."/>
            <person name="Mazdziarz M."/>
        </authorList>
    </citation>
    <scope>NUCLEOTIDE SEQUENCE [LARGE SCALE GENOMIC DNA]</scope>
    <source>
        <strain evidence="3">Rf_01</strain>
        <tissue evidence="3">Aerial parts of the thallus</tissue>
    </source>
</reference>
<proteinExistence type="predicted"/>
<sequence length="321" mass="35919">MMDMVPRPTRKWGIAVLVMLCVSAILFITPWVASTVFFEPYDNWSNEGRFSRPEKQGNTTWLCTPSGPCVGCTPSEKQDPTFKCKPTGYHLPQRCVEDNEEARSAQKLESKEIANRGDDEGTEEGEGSGRRMRMMLNHDSSRKSLGEDGVQVYVLYKSCLPKEVREKLSVLGFEGVVLGLLAISAPFVYFRKRRITLSSPNIVQRVPKCLIGVVEGTCKFIRMRIRVELPHLALKVFSNAGPVLQFCAHLTASMVMEGKRSWRISPSFTSGSHLSLREAMNLVGLVAELDGVILGHGNDLIPEFLLKLTREWNRENTGLPS</sequence>
<feature type="transmembrane region" description="Helical" evidence="2">
    <location>
        <begin position="170"/>
        <end position="190"/>
    </location>
</feature>
<keyword evidence="4" id="KW-1185">Reference proteome</keyword>
<protein>
    <submittedName>
        <fullName evidence="3">Uncharacterized protein</fullName>
    </submittedName>
</protein>
<name>A0ABD1YVF2_9MARC</name>
<evidence type="ECO:0000313" key="3">
    <source>
        <dbReference type="EMBL" id="KAL2634745.1"/>
    </source>
</evidence>
<gene>
    <name evidence="3" type="ORF">R1flu_006224</name>
</gene>
<dbReference type="PANTHER" id="PTHR36336:SF1">
    <property type="entry name" value="OS09G0560400 PROTEIN"/>
    <property type="match status" value="1"/>
</dbReference>
<feature type="compositionally biased region" description="Basic and acidic residues" evidence="1">
    <location>
        <begin position="101"/>
        <end position="119"/>
    </location>
</feature>
<evidence type="ECO:0000256" key="1">
    <source>
        <dbReference type="SAM" id="MobiDB-lite"/>
    </source>
</evidence>
<feature type="transmembrane region" description="Helical" evidence="2">
    <location>
        <begin position="12"/>
        <end position="33"/>
    </location>
</feature>
<keyword evidence="2" id="KW-0812">Transmembrane</keyword>
<feature type="region of interest" description="Disordered" evidence="1">
    <location>
        <begin position="101"/>
        <end position="131"/>
    </location>
</feature>
<dbReference type="EMBL" id="JBHFFA010000003">
    <property type="protein sequence ID" value="KAL2634745.1"/>
    <property type="molecule type" value="Genomic_DNA"/>
</dbReference>
<comment type="caution">
    <text evidence="3">The sequence shown here is derived from an EMBL/GenBank/DDBJ whole genome shotgun (WGS) entry which is preliminary data.</text>
</comment>
<accession>A0ABD1YVF2</accession>